<dbReference type="Gene3D" id="1.20.1280.50">
    <property type="match status" value="1"/>
</dbReference>
<keyword evidence="3" id="KW-1185">Reference proteome</keyword>
<accession>A0A4R0R3X9</accession>
<dbReference type="SUPFAM" id="SSF52047">
    <property type="entry name" value="RNI-like"/>
    <property type="match status" value="1"/>
</dbReference>
<organism evidence="2 3">
    <name type="scientific">Steccherinum ochraceum</name>
    <dbReference type="NCBI Taxonomy" id="92696"/>
    <lineage>
        <taxon>Eukaryota</taxon>
        <taxon>Fungi</taxon>
        <taxon>Dikarya</taxon>
        <taxon>Basidiomycota</taxon>
        <taxon>Agaricomycotina</taxon>
        <taxon>Agaricomycetes</taxon>
        <taxon>Polyporales</taxon>
        <taxon>Steccherinaceae</taxon>
        <taxon>Steccherinum</taxon>
    </lineage>
</organism>
<dbReference type="AlphaFoldDB" id="A0A4R0R3X9"/>
<dbReference type="Pfam" id="PF12937">
    <property type="entry name" value="F-box-like"/>
    <property type="match status" value="1"/>
</dbReference>
<dbReference type="SUPFAM" id="SSF81383">
    <property type="entry name" value="F-box domain"/>
    <property type="match status" value="1"/>
</dbReference>
<dbReference type="STRING" id="92696.A0A4R0R3X9"/>
<reference evidence="2 3" key="1">
    <citation type="submission" date="2018-11" db="EMBL/GenBank/DDBJ databases">
        <title>Genome assembly of Steccherinum ochraceum LE-BIN_3174, the white-rot fungus of the Steccherinaceae family (The Residual Polyporoid clade, Polyporales, Basidiomycota).</title>
        <authorList>
            <person name="Fedorova T.V."/>
            <person name="Glazunova O.A."/>
            <person name="Landesman E.O."/>
            <person name="Moiseenko K.V."/>
            <person name="Psurtseva N.V."/>
            <person name="Savinova O.S."/>
            <person name="Shakhova N.V."/>
            <person name="Tyazhelova T.V."/>
            <person name="Vasina D.V."/>
        </authorList>
    </citation>
    <scope>NUCLEOTIDE SEQUENCE [LARGE SCALE GENOMIC DNA]</scope>
    <source>
        <strain evidence="2 3">LE-BIN_3174</strain>
    </source>
</reference>
<sequence>MPCLSSRAIILRPPEQAIQAESHIVSSLQFTPYPGPTELSSGCVLPRSSISRVPNELLAEIFRILRAQPSENSSWVRILRVCKHWFAVAATLSDLWTRVSSKQSVQSISRFLSYSKSRPLQVDIYPKEDSSATLFAIGAEIDRMQTLSATFSRCYDFHVAICFIFSRLPSLQDVSMEIIHPYPLANPRIFPLDKCCALQSLRLVNIDAAFESGTLSQLTKLTLENVKGLPSLATLVEILRAAPGLENLELSGGCPIELLFEDATPVTYLPVHLPKLKRMRLRSEPELPRALFTILSTPPDADIMIYLPVVSLHGVSRTLFLEALPPIESLSNIGGLARINSLSLRFHGPTPSLMGFCIDSAGCQPLFALMVVETAYPPTKTPTQEIVHGITSAIEILGLDERVVSLDILGPEEDPSAEKFDVSCLIFALPKLTGLWLRQSGLPSVLSALLDEWMDDDGDCGVVCPDLKEMQWQDMRFDDELVVNVMDCLERRREMGVTLLERLSIVGSRNRGLRDEYVNMLERVARKLSYDE</sequence>
<evidence type="ECO:0000313" key="3">
    <source>
        <dbReference type="Proteomes" id="UP000292702"/>
    </source>
</evidence>
<dbReference type="InterPro" id="IPR001810">
    <property type="entry name" value="F-box_dom"/>
</dbReference>
<dbReference type="OrthoDB" id="2758792at2759"/>
<name>A0A4R0R3X9_9APHY</name>
<dbReference type="InterPro" id="IPR036047">
    <property type="entry name" value="F-box-like_dom_sf"/>
</dbReference>
<dbReference type="PROSITE" id="PS50181">
    <property type="entry name" value="FBOX"/>
    <property type="match status" value="1"/>
</dbReference>
<dbReference type="InterPro" id="IPR032675">
    <property type="entry name" value="LRR_dom_sf"/>
</dbReference>
<proteinExistence type="predicted"/>
<dbReference type="Gene3D" id="3.80.10.10">
    <property type="entry name" value="Ribonuclease Inhibitor"/>
    <property type="match status" value="1"/>
</dbReference>
<dbReference type="Proteomes" id="UP000292702">
    <property type="component" value="Unassembled WGS sequence"/>
</dbReference>
<dbReference type="EMBL" id="RWJN01000415">
    <property type="protein sequence ID" value="TCD61960.1"/>
    <property type="molecule type" value="Genomic_DNA"/>
</dbReference>
<gene>
    <name evidence="2" type="ORF">EIP91_007670</name>
</gene>
<comment type="caution">
    <text evidence="2">The sequence shown here is derived from an EMBL/GenBank/DDBJ whole genome shotgun (WGS) entry which is preliminary data.</text>
</comment>
<evidence type="ECO:0000259" key="1">
    <source>
        <dbReference type="PROSITE" id="PS50181"/>
    </source>
</evidence>
<protein>
    <recommendedName>
        <fullName evidence="1">F-box domain-containing protein</fullName>
    </recommendedName>
</protein>
<feature type="domain" description="F-box" evidence="1">
    <location>
        <begin position="47"/>
        <end position="99"/>
    </location>
</feature>
<evidence type="ECO:0000313" key="2">
    <source>
        <dbReference type="EMBL" id="TCD61960.1"/>
    </source>
</evidence>